<feature type="domain" description="Thiolase C-terminal" evidence="1">
    <location>
        <begin position="234"/>
        <end position="377"/>
    </location>
</feature>
<name>A0A2P2C8M7_9ZZZZ</name>
<protein>
    <recommendedName>
        <fullName evidence="1">Thiolase C-terminal domain-containing protein</fullName>
    </recommendedName>
</protein>
<dbReference type="SUPFAM" id="SSF53901">
    <property type="entry name" value="Thiolase-like"/>
    <property type="match status" value="1"/>
</dbReference>
<dbReference type="CDD" id="cd00829">
    <property type="entry name" value="SCP-x_thiolase"/>
    <property type="match status" value="1"/>
</dbReference>
<evidence type="ECO:0000313" key="2">
    <source>
        <dbReference type="EMBL" id="CUR58354.1"/>
    </source>
</evidence>
<dbReference type="InterPro" id="IPR002155">
    <property type="entry name" value="Thiolase"/>
</dbReference>
<proteinExistence type="predicted"/>
<sequence>MSGPLGAIVGAAESDFLGKQPEMSQLALAAQSARSALADCGLSVKDVDGVATAELSSIDLADYMGIRPTWIDTTGVGGCSFLTHVRHACAAIAAGQATTILVAHGESGRSWVGQVPWRATAGGLMQQFEDPFGSVGAVSTFTLPVMRYMKQYGLTPEQLASVPVAQRKWAHLNPRAERQELITVEDVLSSKMVVYPFHKLECCLVSDGGGALVVVSAERARDFPQPPVYVQGTGEAYEGWSVTQMADLTWSRAFADSSAMAFREAGLTTADIDHLMVYDAFAHVPIYGLEALGFVARGEAGAFIQEGNTAPGGRLPMNTNGGGLSYTHTGMYGMFAIQESVRQLRGQASAQLPDVSTSFVQGVGGGGFIAASSLVLSR</sequence>
<evidence type="ECO:0000259" key="1">
    <source>
        <dbReference type="Pfam" id="PF22691"/>
    </source>
</evidence>
<dbReference type="PANTHER" id="PTHR42870">
    <property type="entry name" value="ACETYL-COA C-ACETYLTRANSFERASE"/>
    <property type="match status" value="1"/>
</dbReference>
<dbReference type="PANTHER" id="PTHR42870:SF1">
    <property type="entry name" value="NON-SPECIFIC LIPID-TRANSFER PROTEIN-LIKE 2"/>
    <property type="match status" value="1"/>
</dbReference>
<dbReference type="InterPro" id="IPR016039">
    <property type="entry name" value="Thiolase-like"/>
</dbReference>
<organism evidence="2">
    <name type="scientific">metagenome</name>
    <dbReference type="NCBI Taxonomy" id="256318"/>
    <lineage>
        <taxon>unclassified sequences</taxon>
        <taxon>metagenomes</taxon>
    </lineage>
</organism>
<reference evidence="2" key="1">
    <citation type="submission" date="2015-08" db="EMBL/GenBank/DDBJ databases">
        <authorList>
            <person name="Babu N.S."/>
            <person name="Beckwith C.J."/>
            <person name="Beseler K.G."/>
            <person name="Brison A."/>
            <person name="Carone J.V."/>
            <person name="Caskin T.P."/>
            <person name="Diamond M."/>
            <person name="Durham M.E."/>
            <person name="Foxe J.M."/>
            <person name="Go M."/>
            <person name="Henderson B.A."/>
            <person name="Jones I.B."/>
            <person name="McGettigan J.A."/>
            <person name="Micheletti S.J."/>
            <person name="Nasrallah M.E."/>
            <person name="Ortiz D."/>
            <person name="Piller C.R."/>
            <person name="Privatt S.R."/>
            <person name="Schneider S.L."/>
            <person name="Sharp S."/>
            <person name="Smith T.C."/>
            <person name="Stanton J.D."/>
            <person name="Ullery H.E."/>
            <person name="Wilson R.J."/>
            <person name="Serrano M.G."/>
            <person name="Buck G."/>
            <person name="Lee V."/>
            <person name="Wang Y."/>
            <person name="Carvalho R."/>
            <person name="Voegtly L."/>
            <person name="Shi R."/>
            <person name="Duckworth R."/>
            <person name="Johnson A."/>
            <person name="Loviza R."/>
            <person name="Walstead R."/>
            <person name="Shah Z."/>
            <person name="Kiflezghi M."/>
            <person name="Wade K."/>
            <person name="Ball S.L."/>
            <person name="Bradley K.W."/>
            <person name="Asai D.J."/>
            <person name="Bowman C.A."/>
            <person name="Russell D.A."/>
            <person name="Pope W.H."/>
            <person name="Jacobs-Sera D."/>
            <person name="Hendrix R.W."/>
            <person name="Hatfull G.F."/>
        </authorList>
    </citation>
    <scope>NUCLEOTIDE SEQUENCE</scope>
</reference>
<accession>A0A2P2C8M7</accession>
<dbReference type="PIRSF" id="PIRSF000429">
    <property type="entry name" value="Ac-CoA_Ac_transf"/>
    <property type="match status" value="1"/>
</dbReference>
<dbReference type="EMBL" id="CZKA01000045">
    <property type="protein sequence ID" value="CUR58354.1"/>
    <property type="molecule type" value="Genomic_DNA"/>
</dbReference>
<dbReference type="Gene3D" id="3.40.47.10">
    <property type="match status" value="1"/>
</dbReference>
<gene>
    <name evidence="2" type="ORF">NOCA250013</name>
</gene>
<dbReference type="Pfam" id="PF22691">
    <property type="entry name" value="Thiolase_C_1"/>
    <property type="match status" value="1"/>
</dbReference>
<dbReference type="GO" id="GO:0016747">
    <property type="term" value="F:acyltransferase activity, transferring groups other than amino-acyl groups"/>
    <property type="evidence" value="ECO:0007669"/>
    <property type="project" value="InterPro"/>
</dbReference>
<dbReference type="InterPro" id="IPR055140">
    <property type="entry name" value="Thiolase_C_2"/>
</dbReference>
<dbReference type="AlphaFoldDB" id="A0A2P2C8M7"/>